<keyword evidence="2" id="KW-1185">Reference proteome</keyword>
<dbReference type="Proteomes" id="UP001060085">
    <property type="component" value="Linkage Group LG04"/>
</dbReference>
<protein>
    <submittedName>
        <fullName evidence="1">Uncharacterized protein</fullName>
    </submittedName>
</protein>
<gene>
    <name evidence="1" type="ORF">M9H77_18296</name>
</gene>
<dbReference type="EMBL" id="CM044704">
    <property type="protein sequence ID" value="KAI5668443.1"/>
    <property type="molecule type" value="Genomic_DNA"/>
</dbReference>
<name>A0ACC0B731_CATRO</name>
<evidence type="ECO:0000313" key="2">
    <source>
        <dbReference type="Proteomes" id="UP001060085"/>
    </source>
</evidence>
<comment type="caution">
    <text evidence="1">The sequence shown here is derived from an EMBL/GenBank/DDBJ whole genome shotgun (WGS) entry which is preliminary data.</text>
</comment>
<accession>A0ACC0B731</accession>
<organism evidence="1 2">
    <name type="scientific">Catharanthus roseus</name>
    <name type="common">Madagascar periwinkle</name>
    <name type="synonym">Vinca rosea</name>
    <dbReference type="NCBI Taxonomy" id="4058"/>
    <lineage>
        <taxon>Eukaryota</taxon>
        <taxon>Viridiplantae</taxon>
        <taxon>Streptophyta</taxon>
        <taxon>Embryophyta</taxon>
        <taxon>Tracheophyta</taxon>
        <taxon>Spermatophyta</taxon>
        <taxon>Magnoliopsida</taxon>
        <taxon>eudicotyledons</taxon>
        <taxon>Gunneridae</taxon>
        <taxon>Pentapetalae</taxon>
        <taxon>asterids</taxon>
        <taxon>lamiids</taxon>
        <taxon>Gentianales</taxon>
        <taxon>Apocynaceae</taxon>
        <taxon>Rauvolfioideae</taxon>
        <taxon>Vinceae</taxon>
        <taxon>Catharanthinae</taxon>
        <taxon>Catharanthus</taxon>
    </lineage>
</organism>
<reference evidence="2" key="1">
    <citation type="journal article" date="2023" name="Nat. Plants">
        <title>Single-cell RNA sequencing provides a high-resolution roadmap for understanding the multicellular compartmentation of specialized metabolism.</title>
        <authorList>
            <person name="Sun S."/>
            <person name="Shen X."/>
            <person name="Li Y."/>
            <person name="Li Y."/>
            <person name="Wang S."/>
            <person name="Li R."/>
            <person name="Zhang H."/>
            <person name="Shen G."/>
            <person name="Guo B."/>
            <person name="Wei J."/>
            <person name="Xu J."/>
            <person name="St-Pierre B."/>
            <person name="Chen S."/>
            <person name="Sun C."/>
        </authorList>
    </citation>
    <scope>NUCLEOTIDE SEQUENCE [LARGE SCALE GENOMIC DNA]</scope>
</reference>
<evidence type="ECO:0000313" key="1">
    <source>
        <dbReference type="EMBL" id="KAI5668443.1"/>
    </source>
</evidence>
<sequence>MPIEQQNLLLYPAPNNCLIRIRLISLELISTFRDCKLLDYSKLLQTSSSKDSSRNIANSSASSNTTKTGATTTTGTCKGKTWSDIVKLVTIFLGEPPFSVNTEAEGPALADKICAGAASAAYPKPFSFATLVTLVPTVVETTKCTIFSATTIATAKPVTQLECGHTGNLVNLEESVIKSCDMKVLLRKFESIRKGQNPKYNRTLRESKLEIEAGHSATLRRHSAREKMANIASRNKSCTADSTVKGFKIKQLVPRESLGELKGFNCAVCKESFHLFSLEELKGFNCAMCKGIGMKSGLGYTSTNLNHTTEMYVTPHESSYTKLGKLEGVFAKDNFSRAEKRNLVKRHKPRKHPLMCNYYKMIRHV</sequence>
<proteinExistence type="predicted"/>